<dbReference type="HAMAP" id="MF_00360">
    <property type="entry name" value="Ribosomal_bS6"/>
    <property type="match status" value="1"/>
</dbReference>
<dbReference type="FunFam" id="3.30.70.60:FF:000002">
    <property type="entry name" value="30S ribosomal protein S6"/>
    <property type="match status" value="1"/>
</dbReference>
<dbReference type="GO" id="GO:0005737">
    <property type="term" value="C:cytoplasm"/>
    <property type="evidence" value="ECO:0007669"/>
    <property type="project" value="UniProtKB-ARBA"/>
</dbReference>
<evidence type="ECO:0000256" key="3">
    <source>
        <dbReference type="ARBA" id="ARBA00022884"/>
    </source>
</evidence>
<dbReference type="GO" id="GO:0070181">
    <property type="term" value="F:small ribosomal subunit rRNA binding"/>
    <property type="evidence" value="ECO:0007669"/>
    <property type="project" value="TreeGrafter"/>
</dbReference>
<sequence>MVVSGRSPMEATAAPRALSLLAPSPPPSQLRVNYWHLPVGGRVRQRGAVAVGAKKRRGRGDDREAEEKVDKHSFAPKADEATGTFPEAVLLRKKMVREDGQVSPEFADADEEKLYEFLNIQLESDLNLKRMRHYEVVYLIHEDRVEEVEEVVSKVQDFVREKKGRIWRLNNWGLRRLAYKIKKATHANYILMNFEIESRYINDFKTLLDKDERIIRHLVMKRDEAITEDCPPPPEFHALRAQQDMDDEYEEYTDDGEEQEVLDVGSEPEAGGYDDDDAVGGDEPEIIFVDEANEGKYEETRRRNRKLKAKKYAVEKVLR</sequence>
<dbReference type="Gene3D" id="3.30.70.60">
    <property type="match status" value="1"/>
</dbReference>
<keyword evidence="3" id="KW-0694">RNA-binding</keyword>
<protein>
    <recommendedName>
        <fullName evidence="9">30S ribosomal protein S6</fullName>
    </recommendedName>
</protein>
<keyword evidence="5" id="KW-0687">Ribonucleoprotein</keyword>
<dbReference type="EMBL" id="BQKI01000088">
    <property type="protein sequence ID" value="GJN35209.1"/>
    <property type="molecule type" value="Genomic_DNA"/>
</dbReference>
<evidence type="ECO:0008006" key="9">
    <source>
        <dbReference type="Google" id="ProtNLM"/>
    </source>
</evidence>
<keyword evidence="8" id="KW-1185">Reference proteome</keyword>
<evidence type="ECO:0000256" key="5">
    <source>
        <dbReference type="ARBA" id="ARBA00023274"/>
    </source>
</evidence>
<feature type="compositionally biased region" description="Acidic residues" evidence="6">
    <location>
        <begin position="272"/>
        <end position="281"/>
    </location>
</feature>
<evidence type="ECO:0000313" key="7">
    <source>
        <dbReference type="EMBL" id="GJN35209.1"/>
    </source>
</evidence>
<reference evidence="7" key="1">
    <citation type="journal article" date="2018" name="DNA Res.">
        <title>Multiple hybrid de novo genome assembly of finger millet, an orphan allotetraploid crop.</title>
        <authorList>
            <person name="Hatakeyama M."/>
            <person name="Aluri S."/>
            <person name="Balachadran M.T."/>
            <person name="Sivarajan S.R."/>
            <person name="Patrignani A."/>
            <person name="Gruter S."/>
            <person name="Poveda L."/>
            <person name="Shimizu-Inatsugi R."/>
            <person name="Baeten J."/>
            <person name="Francoijs K.J."/>
            <person name="Nataraja K.N."/>
            <person name="Reddy Y.A.N."/>
            <person name="Phadnis S."/>
            <person name="Ravikumar R.L."/>
            <person name="Schlapbach R."/>
            <person name="Sreeman S.M."/>
            <person name="Shimizu K.K."/>
        </authorList>
    </citation>
    <scope>NUCLEOTIDE SEQUENCE</scope>
</reference>
<evidence type="ECO:0000256" key="2">
    <source>
        <dbReference type="ARBA" id="ARBA00022730"/>
    </source>
</evidence>
<dbReference type="GO" id="GO:0003735">
    <property type="term" value="F:structural constituent of ribosome"/>
    <property type="evidence" value="ECO:0007669"/>
    <property type="project" value="InterPro"/>
</dbReference>
<evidence type="ECO:0000256" key="1">
    <source>
        <dbReference type="ARBA" id="ARBA00009512"/>
    </source>
</evidence>
<dbReference type="PANTHER" id="PTHR21011">
    <property type="entry name" value="MITOCHONDRIAL 28S RIBOSOMAL PROTEIN S6"/>
    <property type="match status" value="1"/>
</dbReference>
<evidence type="ECO:0000256" key="4">
    <source>
        <dbReference type="ARBA" id="ARBA00022980"/>
    </source>
</evidence>
<dbReference type="InterPro" id="IPR014717">
    <property type="entry name" value="Transl_elong_EF1B/ribsomal_bS6"/>
</dbReference>
<dbReference type="InterPro" id="IPR020814">
    <property type="entry name" value="Ribosomal_S6_plastid/chlpt"/>
</dbReference>
<evidence type="ECO:0000313" key="8">
    <source>
        <dbReference type="Proteomes" id="UP001054889"/>
    </source>
</evidence>
<dbReference type="GO" id="GO:0015935">
    <property type="term" value="C:small ribosomal subunit"/>
    <property type="evidence" value="ECO:0007669"/>
    <property type="project" value="TreeGrafter"/>
</dbReference>
<gene>
    <name evidence="7" type="primary">gb23958</name>
    <name evidence="7" type="ORF">PR202_gb23958</name>
</gene>
<keyword evidence="4" id="KW-0689">Ribosomal protein</keyword>
<dbReference type="InterPro" id="IPR020815">
    <property type="entry name" value="Ribosomal_bS6_CS"/>
</dbReference>
<dbReference type="AlphaFoldDB" id="A0AAV5FK69"/>
<dbReference type="Proteomes" id="UP001054889">
    <property type="component" value="Unassembled WGS sequence"/>
</dbReference>
<name>A0AAV5FK69_ELECO</name>
<dbReference type="PROSITE" id="PS01048">
    <property type="entry name" value="RIBOSOMAL_S6"/>
    <property type="match status" value="1"/>
</dbReference>
<feature type="region of interest" description="Disordered" evidence="6">
    <location>
        <begin position="254"/>
        <end position="281"/>
    </location>
</feature>
<dbReference type="InterPro" id="IPR000529">
    <property type="entry name" value="Ribosomal_bS6"/>
</dbReference>
<comment type="caution">
    <text evidence="7">The sequence shown here is derived from an EMBL/GenBank/DDBJ whole genome shotgun (WGS) entry which is preliminary data.</text>
</comment>
<proteinExistence type="inferred from homology"/>
<dbReference type="InterPro" id="IPR035980">
    <property type="entry name" value="Ribosomal_bS6_sf"/>
</dbReference>
<accession>A0AAV5FK69</accession>
<feature type="compositionally biased region" description="Basic and acidic residues" evidence="6">
    <location>
        <begin position="59"/>
        <end position="78"/>
    </location>
</feature>
<comment type="similarity">
    <text evidence="1">Belongs to the bacterial ribosomal protein bS6 family.</text>
</comment>
<organism evidence="7 8">
    <name type="scientific">Eleusine coracana subsp. coracana</name>
    <dbReference type="NCBI Taxonomy" id="191504"/>
    <lineage>
        <taxon>Eukaryota</taxon>
        <taxon>Viridiplantae</taxon>
        <taxon>Streptophyta</taxon>
        <taxon>Embryophyta</taxon>
        <taxon>Tracheophyta</taxon>
        <taxon>Spermatophyta</taxon>
        <taxon>Magnoliopsida</taxon>
        <taxon>Liliopsida</taxon>
        <taxon>Poales</taxon>
        <taxon>Poaceae</taxon>
        <taxon>PACMAD clade</taxon>
        <taxon>Chloridoideae</taxon>
        <taxon>Cynodonteae</taxon>
        <taxon>Eleusininae</taxon>
        <taxon>Eleusine</taxon>
    </lineage>
</organism>
<dbReference type="PANTHER" id="PTHR21011:SF1">
    <property type="entry name" value="SMALL RIBOSOMAL SUBUNIT PROTEIN BS6M"/>
    <property type="match status" value="1"/>
</dbReference>
<reference evidence="7" key="2">
    <citation type="submission" date="2021-12" db="EMBL/GenBank/DDBJ databases">
        <title>Resequencing data analysis of finger millet.</title>
        <authorList>
            <person name="Hatakeyama M."/>
            <person name="Aluri S."/>
            <person name="Balachadran M.T."/>
            <person name="Sivarajan S.R."/>
            <person name="Poveda L."/>
            <person name="Shimizu-Inatsugi R."/>
            <person name="Schlapbach R."/>
            <person name="Sreeman S.M."/>
            <person name="Shimizu K.K."/>
        </authorList>
    </citation>
    <scope>NUCLEOTIDE SEQUENCE</scope>
</reference>
<dbReference type="NCBIfam" id="TIGR00166">
    <property type="entry name" value="S6"/>
    <property type="match status" value="1"/>
</dbReference>
<dbReference type="Pfam" id="PF01250">
    <property type="entry name" value="Ribosomal_S6"/>
    <property type="match status" value="1"/>
</dbReference>
<dbReference type="SUPFAM" id="SSF54995">
    <property type="entry name" value="Ribosomal protein S6"/>
    <property type="match status" value="1"/>
</dbReference>
<dbReference type="GO" id="GO:0006412">
    <property type="term" value="P:translation"/>
    <property type="evidence" value="ECO:0007669"/>
    <property type="project" value="InterPro"/>
</dbReference>
<keyword evidence="2" id="KW-0699">rRNA-binding</keyword>
<dbReference type="CDD" id="cd00473">
    <property type="entry name" value="bS6"/>
    <property type="match status" value="1"/>
</dbReference>
<evidence type="ECO:0000256" key="6">
    <source>
        <dbReference type="SAM" id="MobiDB-lite"/>
    </source>
</evidence>
<feature type="region of interest" description="Disordered" evidence="6">
    <location>
        <begin position="46"/>
        <end position="78"/>
    </location>
</feature>